<proteinExistence type="predicted"/>
<gene>
    <name evidence="1" type="ORF">AMTR_s00027p00235810</name>
</gene>
<reference evidence="2" key="1">
    <citation type="journal article" date="2013" name="Science">
        <title>The Amborella genome and the evolution of flowering plants.</title>
        <authorList>
            <consortium name="Amborella Genome Project"/>
        </authorList>
    </citation>
    <scope>NUCLEOTIDE SEQUENCE [LARGE SCALE GENOMIC DNA]</scope>
</reference>
<dbReference type="Proteomes" id="UP000017836">
    <property type="component" value="Unassembled WGS sequence"/>
</dbReference>
<dbReference type="EMBL" id="KI392798">
    <property type="protein sequence ID" value="ERN10822.1"/>
    <property type="molecule type" value="Genomic_DNA"/>
</dbReference>
<dbReference type="HOGENOM" id="CLU_2375610_0_0_1"/>
<sequence length="95" mass="9874">MSSCPTGIANYGGGVVGHKSQQCSLVCPSMSIRLLAAQEKGTTSRADEGIGLVKESRWLKCLTTTLAVPTPIPGALTTQVNNNTRSSKEGIAVVE</sequence>
<evidence type="ECO:0000313" key="2">
    <source>
        <dbReference type="Proteomes" id="UP000017836"/>
    </source>
</evidence>
<accession>W1PLE0</accession>
<organism evidence="1 2">
    <name type="scientific">Amborella trichopoda</name>
    <dbReference type="NCBI Taxonomy" id="13333"/>
    <lineage>
        <taxon>Eukaryota</taxon>
        <taxon>Viridiplantae</taxon>
        <taxon>Streptophyta</taxon>
        <taxon>Embryophyta</taxon>
        <taxon>Tracheophyta</taxon>
        <taxon>Spermatophyta</taxon>
        <taxon>Magnoliopsida</taxon>
        <taxon>Amborellales</taxon>
        <taxon>Amborellaceae</taxon>
        <taxon>Amborella</taxon>
    </lineage>
</organism>
<protein>
    <submittedName>
        <fullName evidence="1">Uncharacterized protein</fullName>
    </submittedName>
</protein>
<keyword evidence="2" id="KW-1185">Reference proteome</keyword>
<name>W1PLE0_AMBTC</name>
<dbReference type="AlphaFoldDB" id="W1PLE0"/>
<evidence type="ECO:0000313" key="1">
    <source>
        <dbReference type="EMBL" id="ERN10822.1"/>
    </source>
</evidence>
<dbReference type="Gramene" id="ERN10822">
    <property type="protein sequence ID" value="ERN10822"/>
    <property type="gene ID" value="AMTR_s00027p00235810"/>
</dbReference>